<accession>A0ACB8SEF8</accession>
<gene>
    <name evidence="1" type="ORF">BV25DRAFT_810414</name>
</gene>
<sequence length="282" mass="29812">MAPRADGRSVSEMRSLTGIFERLDRVDGSASFGFGETKALASVSGPIEVRLAVEQPSKATFEVTLRPLSGIPGTESKSLSASLRSVLAPSLILTRNPRTLVQLVFQSLTPSHSTHSPFYPSLVASFINASTLALLSVGSVPMSGVVCAVAVARIRSSDLNTSQPAPTLTLVLDPTEDESLASEGGGCFAFIFASDPADAGTGVVAKLVWTDWKAAKGTFDEGELSRATQLAKVGAERVREKMKDSVRSLDGSSDTSTTLKAEDNQKEAMEVEEDVDDAKMEI</sequence>
<protein>
    <submittedName>
        <fullName evidence="1">Uncharacterized protein</fullName>
    </submittedName>
</protein>
<name>A0ACB8SEF8_9AGAM</name>
<evidence type="ECO:0000313" key="1">
    <source>
        <dbReference type="EMBL" id="KAI0054370.1"/>
    </source>
</evidence>
<organism evidence="1 2">
    <name type="scientific">Artomyces pyxidatus</name>
    <dbReference type="NCBI Taxonomy" id="48021"/>
    <lineage>
        <taxon>Eukaryota</taxon>
        <taxon>Fungi</taxon>
        <taxon>Dikarya</taxon>
        <taxon>Basidiomycota</taxon>
        <taxon>Agaricomycotina</taxon>
        <taxon>Agaricomycetes</taxon>
        <taxon>Russulales</taxon>
        <taxon>Auriscalpiaceae</taxon>
        <taxon>Artomyces</taxon>
    </lineage>
</organism>
<evidence type="ECO:0000313" key="2">
    <source>
        <dbReference type="Proteomes" id="UP000814140"/>
    </source>
</evidence>
<reference evidence="1" key="1">
    <citation type="submission" date="2021-03" db="EMBL/GenBank/DDBJ databases">
        <authorList>
            <consortium name="DOE Joint Genome Institute"/>
            <person name="Ahrendt S."/>
            <person name="Looney B.P."/>
            <person name="Miyauchi S."/>
            <person name="Morin E."/>
            <person name="Drula E."/>
            <person name="Courty P.E."/>
            <person name="Chicoki N."/>
            <person name="Fauchery L."/>
            <person name="Kohler A."/>
            <person name="Kuo A."/>
            <person name="Labutti K."/>
            <person name="Pangilinan J."/>
            <person name="Lipzen A."/>
            <person name="Riley R."/>
            <person name="Andreopoulos W."/>
            <person name="He G."/>
            <person name="Johnson J."/>
            <person name="Barry K.W."/>
            <person name="Grigoriev I.V."/>
            <person name="Nagy L."/>
            <person name="Hibbett D."/>
            <person name="Henrissat B."/>
            <person name="Matheny P.B."/>
            <person name="Labbe J."/>
            <person name="Martin F."/>
        </authorList>
    </citation>
    <scope>NUCLEOTIDE SEQUENCE</scope>
    <source>
        <strain evidence="1">HHB10654</strain>
    </source>
</reference>
<dbReference type="Proteomes" id="UP000814140">
    <property type="component" value="Unassembled WGS sequence"/>
</dbReference>
<keyword evidence="2" id="KW-1185">Reference proteome</keyword>
<dbReference type="EMBL" id="MU277473">
    <property type="protein sequence ID" value="KAI0054370.1"/>
    <property type="molecule type" value="Genomic_DNA"/>
</dbReference>
<reference evidence="1" key="2">
    <citation type="journal article" date="2022" name="New Phytol.">
        <title>Evolutionary transition to the ectomycorrhizal habit in the genomes of a hyperdiverse lineage of mushroom-forming fungi.</title>
        <authorList>
            <person name="Looney B."/>
            <person name="Miyauchi S."/>
            <person name="Morin E."/>
            <person name="Drula E."/>
            <person name="Courty P.E."/>
            <person name="Kohler A."/>
            <person name="Kuo A."/>
            <person name="LaButti K."/>
            <person name="Pangilinan J."/>
            <person name="Lipzen A."/>
            <person name="Riley R."/>
            <person name="Andreopoulos W."/>
            <person name="He G."/>
            <person name="Johnson J."/>
            <person name="Nolan M."/>
            <person name="Tritt A."/>
            <person name="Barry K.W."/>
            <person name="Grigoriev I.V."/>
            <person name="Nagy L.G."/>
            <person name="Hibbett D."/>
            <person name="Henrissat B."/>
            <person name="Matheny P.B."/>
            <person name="Labbe J."/>
            <person name="Martin F.M."/>
        </authorList>
    </citation>
    <scope>NUCLEOTIDE SEQUENCE</scope>
    <source>
        <strain evidence="1">HHB10654</strain>
    </source>
</reference>
<comment type="caution">
    <text evidence="1">The sequence shown here is derived from an EMBL/GenBank/DDBJ whole genome shotgun (WGS) entry which is preliminary data.</text>
</comment>
<proteinExistence type="predicted"/>